<keyword evidence="2" id="KW-1185">Reference proteome</keyword>
<organism evidence="1 2">
    <name type="scientific">Pichia kluyveri</name>
    <name type="common">Yeast</name>
    <dbReference type="NCBI Taxonomy" id="36015"/>
    <lineage>
        <taxon>Eukaryota</taxon>
        <taxon>Fungi</taxon>
        <taxon>Dikarya</taxon>
        <taxon>Ascomycota</taxon>
        <taxon>Saccharomycotina</taxon>
        <taxon>Pichiomycetes</taxon>
        <taxon>Pichiales</taxon>
        <taxon>Pichiaceae</taxon>
        <taxon>Pichia</taxon>
    </lineage>
</organism>
<protein>
    <submittedName>
        <fullName evidence="1">Uncharacterized protein</fullName>
    </submittedName>
</protein>
<evidence type="ECO:0000313" key="2">
    <source>
        <dbReference type="Proteomes" id="UP001378960"/>
    </source>
</evidence>
<dbReference type="Proteomes" id="UP001378960">
    <property type="component" value="Unassembled WGS sequence"/>
</dbReference>
<gene>
    <name evidence="1" type="ORF">DAPK24_031210</name>
</gene>
<evidence type="ECO:0000313" key="1">
    <source>
        <dbReference type="EMBL" id="GMM46546.1"/>
    </source>
</evidence>
<dbReference type="AlphaFoldDB" id="A0AAV5R4W3"/>
<accession>A0AAV5R4W3</accession>
<reference evidence="1 2" key="1">
    <citation type="journal article" date="2023" name="Elife">
        <title>Identification of key yeast species and microbe-microbe interactions impacting larval growth of Drosophila in the wild.</title>
        <authorList>
            <person name="Mure A."/>
            <person name="Sugiura Y."/>
            <person name="Maeda R."/>
            <person name="Honda K."/>
            <person name="Sakurai N."/>
            <person name="Takahashi Y."/>
            <person name="Watada M."/>
            <person name="Katoh T."/>
            <person name="Gotoh A."/>
            <person name="Gotoh Y."/>
            <person name="Taniguchi I."/>
            <person name="Nakamura K."/>
            <person name="Hayashi T."/>
            <person name="Katayama T."/>
            <person name="Uemura T."/>
            <person name="Hattori Y."/>
        </authorList>
    </citation>
    <scope>NUCLEOTIDE SEQUENCE [LARGE SCALE GENOMIC DNA]</scope>
    <source>
        <strain evidence="1 2">PK-24</strain>
    </source>
</reference>
<name>A0AAV5R4W3_PICKL</name>
<comment type="caution">
    <text evidence="1">The sequence shown here is derived from an EMBL/GenBank/DDBJ whole genome shotgun (WGS) entry which is preliminary data.</text>
</comment>
<proteinExistence type="predicted"/>
<dbReference type="EMBL" id="BTGB01000003">
    <property type="protein sequence ID" value="GMM46546.1"/>
    <property type="molecule type" value="Genomic_DNA"/>
</dbReference>
<sequence length="227" mass="26223">MDNNSTVMKLYQPDDGKTYLHIVSAYSKNKKLEPRVLLVNDEVTKYFIHFTLALFPLKHDAMKILSLDPSINYPTHILNDVEIDFDESLEHIKNAAHLDNAKDCLNRYVFCVPHSKNNGFCVGRMSENCLKDLLIVGDNREKFKVPSLKQAFVFFKTQIGLQKAYKAFLSHHKIIASEFGHNQITHIENYAVVENVSNIERSRAFHISFNIMRGLNQNLCFTKTHKH</sequence>